<gene>
    <name evidence="1" type="ordered locus">Minf_0885</name>
</gene>
<evidence type="ECO:0000313" key="2">
    <source>
        <dbReference type="Proteomes" id="UP000009149"/>
    </source>
</evidence>
<evidence type="ECO:0000313" key="1">
    <source>
        <dbReference type="EMBL" id="ACD82940.1"/>
    </source>
</evidence>
<dbReference type="KEGG" id="min:Minf_0885"/>
<organism evidence="1 2">
    <name type="scientific">Methylacidiphilum infernorum (isolate V4)</name>
    <name type="common">Methylokorus infernorum (strain V4)</name>
    <dbReference type="NCBI Taxonomy" id="481448"/>
    <lineage>
        <taxon>Bacteria</taxon>
        <taxon>Pseudomonadati</taxon>
        <taxon>Verrucomicrobiota</taxon>
        <taxon>Methylacidiphilae</taxon>
        <taxon>Methylacidiphilales</taxon>
        <taxon>Methylacidiphilaceae</taxon>
        <taxon>Methylacidiphilum (ex Ratnadevi et al. 2023)</taxon>
    </lineage>
</organism>
<dbReference type="AlphaFoldDB" id="B3DUD7"/>
<dbReference type="Proteomes" id="UP000009149">
    <property type="component" value="Chromosome"/>
</dbReference>
<dbReference type="HOGENOM" id="CLU_2974259_0_0_0"/>
<sequence length="58" mass="7057">MRVVFWQLLFSLGNSLDEEREPAFRESRVVSRGLKPAFFLKKAFAYDRLWVHWLKKTR</sequence>
<protein>
    <submittedName>
        <fullName evidence="1">Uncharacterized protein</fullName>
    </submittedName>
</protein>
<name>B3DUD7_METI4</name>
<proteinExistence type="predicted"/>
<reference evidence="1 2" key="1">
    <citation type="journal article" date="2008" name="Biol. Direct">
        <title>Complete genome sequence of the extremely acidophilic methanotroph isolate V4, Methylacidiphilum infernorum, a representative of the bacterial phylum Verrucomicrobia.</title>
        <authorList>
            <person name="Hou S."/>
            <person name="Makarova K.S."/>
            <person name="Saw J.H."/>
            <person name="Senin P."/>
            <person name="Ly B.V."/>
            <person name="Zhou Z."/>
            <person name="Ren Y."/>
            <person name="Wang J."/>
            <person name="Galperin M.Y."/>
            <person name="Omelchenko M.V."/>
            <person name="Wolf Y.I."/>
            <person name="Yutin N."/>
            <person name="Koonin E.V."/>
            <person name="Stott M.B."/>
            <person name="Mountain B.W."/>
            <person name="Crowe M.A."/>
            <person name="Smirnova A.V."/>
            <person name="Dunfield P.F."/>
            <person name="Feng L."/>
            <person name="Wang L."/>
            <person name="Alam M."/>
        </authorList>
    </citation>
    <scope>NUCLEOTIDE SEQUENCE [LARGE SCALE GENOMIC DNA]</scope>
    <source>
        <strain evidence="2">Isolate V4</strain>
    </source>
</reference>
<accession>B3DUD7</accession>
<dbReference type="STRING" id="481448.Minf_0885"/>
<dbReference type="EMBL" id="CP000975">
    <property type="protein sequence ID" value="ACD82940.1"/>
    <property type="molecule type" value="Genomic_DNA"/>
</dbReference>